<dbReference type="InterPro" id="IPR046164">
    <property type="entry name" value="DUF6166"/>
</dbReference>
<reference evidence="2 3" key="1">
    <citation type="journal article" date="2014" name="BMC Genomics">
        <title>Comparison of environmental and isolate Sulfobacillus genomes reveals diverse carbon, sulfur, nitrogen, and hydrogen metabolisms.</title>
        <authorList>
            <person name="Justice N.B."/>
            <person name="Norman A."/>
            <person name="Brown C.T."/>
            <person name="Singh A."/>
            <person name="Thomas B.C."/>
            <person name="Banfield J.F."/>
        </authorList>
    </citation>
    <scope>NUCLEOTIDE SEQUENCE [LARGE SCALE GENOMIC DNA]</scope>
    <source>
        <strain evidence="2">AMDSBA3</strain>
    </source>
</reference>
<dbReference type="Proteomes" id="UP000241848">
    <property type="component" value="Unassembled WGS sequence"/>
</dbReference>
<comment type="caution">
    <text evidence="2">The sequence shown here is derived from an EMBL/GenBank/DDBJ whole genome shotgun (WGS) entry which is preliminary data.</text>
</comment>
<protein>
    <submittedName>
        <fullName evidence="2">Uncharacterized protein</fullName>
    </submittedName>
</protein>
<dbReference type="EMBL" id="PXYV01000021">
    <property type="protein sequence ID" value="PSR22144.1"/>
    <property type="molecule type" value="Genomic_DNA"/>
</dbReference>
<dbReference type="Pfam" id="PF19663">
    <property type="entry name" value="DUF6166"/>
    <property type="match status" value="1"/>
</dbReference>
<dbReference type="AlphaFoldDB" id="A0A2T2WIS9"/>
<gene>
    <name evidence="2" type="ORF">C7B45_07930</name>
</gene>
<accession>A0A2T2WIS9</accession>
<evidence type="ECO:0000313" key="2">
    <source>
        <dbReference type="EMBL" id="PSR22144.1"/>
    </source>
</evidence>
<feature type="region of interest" description="Disordered" evidence="1">
    <location>
        <begin position="1"/>
        <end position="31"/>
    </location>
</feature>
<name>A0A2T2WIS9_9FIRM</name>
<organism evidence="2 3">
    <name type="scientific">Sulfobacillus acidophilus</name>
    <dbReference type="NCBI Taxonomy" id="53633"/>
    <lineage>
        <taxon>Bacteria</taxon>
        <taxon>Bacillati</taxon>
        <taxon>Bacillota</taxon>
        <taxon>Clostridia</taxon>
        <taxon>Eubacteriales</taxon>
        <taxon>Clostridiales Family XVII. Incertae Sedis</taxon>
        <taxon>Sulfobacillus</taxon>
    </lineage>
</organism>
<evidence type="ECO:0000256" key="1">
    <source>
        <dbReference type="SAM" id="MobiDB-lite"/>
    </source>
</evidence>
<evidence type="ECO:0000313" key="3">
    <source>
        <dbReference type="Proteomes" id="UP000241848"/>
    </source>
</evidence>
<sequence>MKTYHGGRTATEPSVWVEQGTTRHPLPHVGNHSPTGFNWGYGGSGPADLALSLLVNALGHRRQADTGPLYQEFKWAVVAHLPDEWSLTPQDILDWVRQQQELSL</sequence>
<proteinExistence type="predicted"/>